<dbReference type="Proteomes" id="UP000006659">
    <property type="component" value="Chromosome"/>
</dbReference>
<organism evidence="1 2">
    <name type="scientific">Corynebacterium variabile (strain DSM 44702 / CIP 107183 / JCM 12073 / NCIMB 30131)</name>
    <name type="common">Corynebacterium mooreparkense</name>
    <dbReference type="NCBI Taxonomy" id="858619"/>
    <lineage>
        <taxon>Bacteria</taxon>
        <taxon>Bacillati</taxon>
        <taxon>Actinomycetota</taxon>
        <taxon>Actinomycetes</taxon>
        <taxon>Mycobacteriales</taxon>
        <taxon>Corynebacteriaceae</taxon>
        <taxon>Corynebacterium</taxon>
    </lineage>
</organism>
<gene>
    <name evidence="1" type="ordered locus">CVAR_2432</name>
</gene>
<name>G0HHQ7_CORVD</name>
<reference evidence="1 2" key="1">
    <citation type="journal article" date="2011" name="BMC Genomics">
        <title>Complete genome sequence of Corynebacterium variabile DSM 44702 isolated from the surface of smear-ripened cheeses and insights into cheese ripening and flavor generation.</title>
        <authorList>
            <person name="Schroeder J."/>
            <person name="Maus I."/>
            <person name="Trost E."/>
            <person name="Tauch A."/>
        </authorList>
    </citation>
    <scope>NUCLEOTIDE SEQUENCE [LARGE SCALE GENOMIC DNA]</scope>
    <source>
        <strain evidence="2">DSM 44702 / JCM 12073 / NCIMB 30131</strain>
    </source>
</reference>
<evidence type="ECO:0000313" key="1">
    <source>
        <dbReference type="EMBL" id="AEK37777.1"/>
    </source>
</evidence>
<evidence type="ECO:0000313" key="2">
    <source>
        <dbReference type="Proteomes" id="UP000006659"/>
    </source>
</evidence>
<accession>G0HHQ7</accession>
<dbReference type="AlphaFoldDB" id="G0HHQ7"/>
<protein>
    <submittedName>
        <fullName evidence="1">Uncharacterized protein</fullName>
    </submittedName>
</protein>
<dbReference type="RefSeq" id="WP_014010931.1">
    <property type="nucleotide sequence ID" value="NC_015859.1"/>
</dbReference>
<dbReference type="HOGENOM" id="CLU_2010549_0_0_11"/>
<sequence length="121" mass="12836">MTVNEQHRQIEVARDLEALAKTLAHSTRDVPAPFDSYTLLGELAATVDHIEQVCRQLAAWHASVVDGTHYAGEDERGDGATGTVTAAAELERAAVALDTASAAVRAAHSANGVVRWFDAAE</sequence>
<dbReference type="KEGG" id="cva:CVAR_2432"/>
<proteinExistence type="predicted"/>
<dbReference type="EMBL" id="CP002917">
    <property type="protein sequence ID" value="AEK37777.1"/>
    <property type="molecule type" value="Genomic_DNA"/>
</dbReference>